<accession>A0A1H8G6V7</accession>
<keyword evidence="3" id="KW-0808">Transferase</keyword>
<dbReference type="STRING" id="1173111.SAMN05444955_11098"/>
<evidence type="ECO:0000313" key="4">
    <source>
        <dbReference type="Proteomes" id="UP000199695"/>
    </source>
</evidence>
<dbReference type="EMBL" id="FOCQ01000010">
    <property type="protein sequence ID" value="SEN39494.1"/>
    <property type="molecule type" value="Genomic_DNA"/>
</dbReference>
<protein>
    <submittedName>
        <fullName evidence="3">Adenylyltransferase and sulfurtransferase</fullName>
    </submittedName>
</protein>
<dbReference type="SUPFAM" id="SSF69572">
    <property type="entry name" value="Activating enzymes of the ubiquitin-like proteins"/>
    <property type="match status" value="1"/>
</dbReference>
<dbReference type="GO" id="GO:0008146">
    <property type="term" value="F:sulfotransferase activity"/>
    <property type="evidence" value="ECO:0007669"/>
    <property type="project" value="TreeGrafter"/>
</dbReference>
<dbReference type="GO" id="GO:0016779">
    <property type="term" value="F:nucleotidyltransferase activity"/>
    <property type="evidence" value="ECO:0007669"/>
    <property type="project" value="UniProtKB-KW"/>
</dbReference>
<dbReference type="Proteomes" id="UP000199695">
    <property type="component" value="Unassembled WGS sequence"/>
</dbReference>
<dbReference type="PANTHER" id="PTHR10953">
    <property type="entry name" value="UBIQUITIN-ACTIVATING ENZYME E1"/>
    <property type="match status" value="1"/>
</dbReference>
<proteinExistence type="inferred from homology"/>
<dbReference type="FunFam" id="3.40.50.720:FF:000080">
    <property type="entry name" value="Thiazole biosynthesis adenylyltransferase ThiF"/>
    <property type="match status" value="1"/>
</dbReference>
<dbReference type="AlphaFoldDB" id="A0A1H8G6V7"/>
<dbReference type="GO" id="GO:0004792">
    <property type="term" value="F:thiosulfate-cyanide sulfurtransferase activity"/>
    <property type="evidence" value="ECO:0007669"/>
    <property type="project" value="TreeGrafter"/>
</dbReference>
<evidence type="ECO:0000313" key="3">
    <source>
        <dbReference type="EMBL" id="SEN39494.1"/>
    </source>
</evidence>
<dbReference type="InterPro" id="IPR045886">
    <property type="entry name" value="ThiF/MoeB/HesA"/>
</dbReference>
<gene>
    <name evidence="3" type="ORF">SAMN05444955_11098</name>
</gene>
<comment type="similarity">
    <text evidence="1">Belongs to the HesA/MoeB/ThiF family.</text>
</comment>
<keyword evidence="4" id="KW-1185">Reference proteome</keyword>
<name>A0A1H8G6V7_9BACL</name>
<evidence type="ECO:0000259" key="2">
    <source>
        <dbReference type="Pfam" id="PF00899"/>
    </source>
</evidence>
<dbReference type="CDD" id="cd00757">
    <property type="entry name" value="ThiF_MoeB_HesA_family"/>
    <property type="match status" value="1"/>
</dbReference>
<dbReference type="InterPro" id="IPR035985">
    <property type="entry name" value="Ubiquitin-activating_enz"/>
</dbReference>
<dbReference type="InterPro" id="IPR000594">
    <property type="entry name" value="ThiF_NAD_FAD-bd"/>
</dbReference>
<dbReference type="PANTHER" id="PTHR10953:SF102">
    <property type="entry name" value="ADENYLYLTRANSFERASE AND SULFURTRANSFERASE MOCS3"/>
    <property type="match status" value="1"/>
</dbReference>
<evidence type="ECO:0000256" key="1">
    <source>
        <dbReference type="ARBA" id="ARBA00009919"/>
    </source>
</evidence>
<sequence>MLENLLRIYDKGKTFMSVDMTRYSRQILFSPIGTAGQEKLQKSRVAIVGLGALGTALANHMARAGVGYLRLIDRDFVEASNLQRQMLYDEADAEAQLPKATAAADKLRAINSSVTLDPHVTDLTWRNAEELLTGVDLILDGTDNFDVRYLINDISVKHSVPWVYGGAVSARGMTFTIRPGITPCLRCLFPHPPAPGVSETCDTAGVIGPIVQVVAAYQATEAFKLLVGATDHLETRLRHFELWMNHDTAMEVSGHRREDCPACVERRFEYLDPEDKQAKEVSLCGRETVQITPPDPDQIDLDHLEKRLQTVAKVERNPFMLRVQLDAHRLVIFPDGRILVQGTSEIPLAKSIVARYIGV</sequence>
<organism evidence="3 4">
    <name type="scientific">Lihuaxuella thermophila</name>
    <dbReference type="NCBI Taxonomy" id="1173111"/>
    <lineage>
        <taxon>Bacteria</taxon>
        <taxon>Bacillati</taxon>
        <taxon>Bacillota</taxon>
        <taxon>Bacilli</taxon>
        <taxon>Bacillales</taxon>
        <taxon>Thermoactinomycetaceae</taxon>
        <taxon>Lihuaxuella</taxon>
    </lineage>
</organism>
<keyword evidence="3" id="KW-0548">Nucleotidyltransferase</keyword>
<reference evidence="3 4" key="1">
    <citation type="submission" date="2016-10" db="EMBL/GenBank/DDBJ databases">
        <authorList>
            <person name="de Groot N.N."/>
        </authorList>
    </citation>
    <scope>NUCLEOTIDE SEQUENCE [LARGE SCALE GENOMIC DNA]</scope>
    <source>
        <strain evidence="3 4">DSM 46701</strain>
    </source>
</reference>
<dbReference type="Gene3D" id="3.40.50.720">
    <property type="entry name" value="NAD(P)-binding Rossmann-like Domain"/>
    <property type="match status" value="1"/>
</dbReference>
<dbReference type="GO" id="GO:0005829">
    <property type="term" value="C:cytosol"/>
    <property type="evidence" value="ECO:0007669"/>
    <property type="project" value="TreeGrafter"/>
</dbReference>
<dbReference type="Pfam" id="PF00899">
    <property type="entry name" value="ThiF"/>
    <property type="match status" value="1"/>
</dbReference>
<dbReference type="GO" id="GO:0008641">
    <property type="term" value="F:ubiquitin-like modifier activating enzyme activity"/>
    <property type="evidence" value="ECO:0007669"/>
    <property type="project" value="InterPro"/>
</dbReference>
<feature type="domain" description="THIF-type NAD/FAD binding fold" evidence="2">
    <location>
        <begin position="23"/>
        <end position="261"/>
    </location>
</feature>